<name>A0ABP4VRL3_9MICO</name>
<reference evidence="3" key="1">
    <citation type="journal article" date="2019" name="Int. J. Syst. Evol. Microbiol.">
        <title>The Global Catalogue of Microorganisms (GCM) 10K type strain sequencing project: providing services to taxonomists for standard genome sequencing and annotation.</title>
        <authorList>
            <consortium name="The Broad Institute Genomics Platform"/>
            <consortium name="The Broad Institute Genome Sequencing Center for Infectious Disease"/>
            <person name="Wu L."/>
            <person name="Ma J."/>
        </authorList>
    </citation>
    <scope>NUCLEOTIDE SEQUENCE [LARGE SCALE GENOMIC DNA]</scope>
    <source>
        <strain evidence="3">JCM 15589</strain>
    </source>
</reference>
<organism evidence="2 3">
    <name type="scientific">Isoptericola hypogeus</name>
    <dbReference type="NCBI Taxonomy" id="300179"/>
    <lineage>
        <taxon>Bacteria</taxon>
        <taxon>Bacillati</taxon>
        <taxon>Actinomycetota</taxon>
        <taxon>Actinomycetes</taxon>
        <taxon>Micrococcales</taxon>
        <taxon>Promicromonosporaceae</taxon>
        <taxon>Isoptericola</taxon>
    </lineage>
</organism>
<sequence length="170" mass="18026">MSGRHGWRAVLPTALPALAAGGLLAGFGVLDPVHAALVVVVVAAVVHVWRALDEGTEPPWPAVPDDRRDGARTDVSELGWATFTRSGAVGDRMRRRVVALASSRLAEHGVDLDDDARRDAAARLLGADVVAGLTAGRPASRVEVHRWLDAVERLHAPSPRAPDPDERTPA</sequence>
<feature type="transmembrane region" description="Helical" evidence="1">
    <location>
        <begin position="35"/>
        <end position="52"/>
    </location>
</feature>
<evidence type="ECO:0000256" key="1">
    <source>
        <dbReference type="SAM" id="Phobius"/>
    </source>
</evidence>
<accession>A0ABP4VRL3</accession>
<gene>
    <name evidence="2" type="ORF">GCM10009809_33740</name>
</gene>
<protein>
    <submittedName>
        <fullName evidence="2">Uncharacterized protein</fullName>
    </submittedName>
</protein>
<dbReference type="Proteomes" id="UP001501138">
    <property type="component" value="Unassembled WGS sequence"/>
</dbReference>
<proteinExistence type="predicted"/>
<keyword evidence="1" id="KW-1133">Transmembrane helix</keyword>
<evidence type="ECO:0000313" key="3">
    <source>
        <dbReference type="Proteomes" id="UP001501138"/>
    </source>
</evidence>
<keyword evidence="1" id="KW-0812">Transmembrane</keyword>
<dbReference type="RefSeq" id="WP_344249827.1">
    <property type="nucleotide sequence ID" value="NZ_BAAAPM010000008.1"/>
</dbReference>
<dbReference type="EMBL" id="BAAAPM010000008">
    <property type="protein sequence ID" value="GAA1735803.1"/>
    <property type="molecule type" value="Genomic_DNA"/>
</dbReference>
<keyword evidence="1" id="KW-0472">Membrane</keyword>
<keyword evidence="3" id="KW-1185">Reference proteome</keyword>
<evidence type="ECO:0000313" key="2">
    <source>
        <dbReference type="EMBL" id="GAA1735803.1"/>
    </source>
</evidence>
<comment type="caution">
    <text evidence="2">The sequence shown here is derived from an EMBL/GenBank/DDBJ whole genome shotgun (WGS) entry which is preliminary data.</text>
</comment>